<dbReference type="InterPro" id="IPR047057">
    <property type="entry name" value="MerR_fam"/>
</dbReference>
<feature type="domain" description="HTH merR-type" evidence="6">
    <location>
        <begin position="1"/>
        <end position="69"/>
    </location>
</feature>
<comment type="caution">
    <text evidence="7">The sequence shown here is derived from an EMBL/GenBank/DDBJ whole genome shotgun (WGS) entry which is preliminary data.</text>
</comment>
<sequence length="118" mass="12871">MRSGQVAAAAGVNPQALRYYERRGLLPEPDRGPGGHRLHPPGTVAVLRAVKTAQRLGFTLDEIAGLLAAGHRDAGLARMKLAEVERRIDGPFAARWSVTRSRSSRRRASPRGDPAERR</sequence>
<gene>
    <name evidence="7" type="ORF">K1Y72_24765</name>
</gene>
<dbReference type="PROSITE" id="PS00552">
    <property type="entry name" value="HTH_MERR_1"/>
    <property type="match status" value="1"/>
</dbReference>
<keyword evidence="8" id="KW-1185">Reference proteome</keyword>
<dbReference type="Pfam" id="PF13411">
    <property type="entry name" value="MerR_1"/>
    <property type="match status" value="1"/>
</dbReference>
<evidence type="ECO:0000256" key="1">
    <source>
        <dbReference type="ARBA" id="ARBA00022491"/>
    </source>
</evidence>
<dbReference type="PANTHER" id="PTHR30204">
    <property type="entry name" value="REDOX-CYCLING DRUG-SENSING TRANSCRIPTIONAL ACTIVATOR SOXR"/>
    <property type="match status" value="1"/>
</dbReference>
<feature type="region of interest" description="Disordered" evidence="5">
    <location>
        <begin position="95"/>
        <end position="118"/>
    </location>
</feature>
<dbReference type="Gene3D" id="1.10.1660.10">
    <property type="match status" value="1"/>
</dbReference>
<dbReference type="PRINTS" id="PR00040">
    <property type="entry name" value="HTHMERR"/>
</dbReference>
<keyword evidence="4" id="KW-0804">Transcription</keyword>
<dbReference type="PANTHER" id="PTHR30204:SF69">
    <property type="entry name" value="MERR-FAMILY TRANSCRIPTIONAL REGULATOR"/>
    <property type="match status" value="1"/>
</dbReference>
<proteinExistence type="predicted"/>
<evidence type="ECO:0000313" key="7">
    <source>
        <dbReference type="EMBL" id="MBW8485616.1"/>
    </source>
</evidence>
<keyword evidence="3" id="KW-0238">DNA-binding</keyword>
<dbReference type="EMBL" id="JAIBOA010000017">
    <property type="protein sequence ID" value="MBW8485616.1"/>
    <property type="molecule type" value="Genomic_DNA"/>
</dbReference>
<evidence type="ECO:0000256" key="4">
    <source>
        <dbReference type="ARBA" id="ARBA00023163"/>
    </source>
</evidence>
<keyword evidence="2" id="KW-0805">Transcription regulation</keyword>
<accession>A0ABS7FYU7</accession>
<evidence type="ECO:0000313" key="8">
    <source>
        <dbReference type="Proteomes" id="UP000774570"/>
    </source>
</evidence>
<protein>
    <submittedName>
        <fullName evidence="7">MerR family transcriptional regulator</fullName>
    </submittedName>
</protein>
<reference evidence="7 8" key="1">
    <citation type="submission" date="2021-07" db="EMBL/GenBank/DDBJ databases">
        <title>Actinomadura sp. PM05-2 isolated from lichen.</title>
        <authorList>
            <person name="Somphong A."/>
            <person name="Phongsopitanun W."/>
            <person name="Tanasupawat S."/>
            <person name="Peongsungnone V."/>
        </authorList>
    </citation>
    <scope>NUCLEOTIDE SEQUENCE [LARGE SCALE GENOMIC DNA]</scope>
    <source>
        <strain evidence="7 8">PM05-2</strain>
    </source>
</reference>
<evidence type="ECO:0000256" key="2">
    <source>
        <dbReference type="ARBA" id="ARBA00023015"/>
    </source>
</evidence>
<dbReference type="InterPro" id="IPR000551">
    <property type="entry name" value="MerR-type_HTH_dom"/>
</dbReference>
<dbReference type="PROSITE" id="PS50937">
    <property type="entry name" value="HTH_MERR_2"/>
    <property type="match status" value="1"/>
</dbReference>
<dbReference type="InterPro" id="IPR009061">
    <property type="entry name" value="DNA-bd_dom_put_sf"/>
</dbReference>
<dbReference type="SUPFAM" id="SSF46955">
    <property type="entry name" value="Putative DNA-binding domain"/>
    <property type="match status" value="1"/>
</dbReference>
<dbReference type="SMART" id="SM00422">
    <property type="entry name" value="HTH_MERR"/>
    <property type="match status" value="1"/>
</dbReference>
<evidence type="ECO:0000259" key="6">
    <source>
        <dbReference type="PROSITE" id="PS50937"/>
    </source>
</evidence>
<name>A0ABS7FYU7_9ACTN</name>
<evidence type="ECO:0000256" key="3">
    <source>
        <dbReference type="ARBA" id="ARBA00023125"/>
    </source>
</evidence>
<keyword evidence="1" id="KW-0678">Repressor</keyword>
<evidence type="ECO:0000256" key="5">
    <source>
        <dbReference type="SAM" id="MobiDB-lite"/>
    </source>
</evidence>
<organism evidence="7 8">
    <name type="scientific">Actinomadura parmotrematis</name>
    <dbReference type="NCBI Taxonomy" id="2864039"/>
    <lineage>
        <taxon>Bacteria</taxon>
        <taxon>Bacillati</taxon>
        <taxon>Actinomycetota</taxon>
        <taxon>Actinomycetes</taxon>
        <taxon>Streptosporangiales</taxon>
        <taxon>Thermomonosporaceae</taxon>
        <taxon>Actinomadura</taxon>
    </lineage>
</organism>
<dbReference type="Proteomes" id="UP000774570">
    <property type="component" value="Unassembled WGS sequence"/>
</dbReference>